<comment type="caution">
    <text evidence="1">The sequence shown here is derived from an EMBL/GenBank/DDBJ whole genome shotgun (WGS) entry which is preliminary data.</text>
</comment>
<evidence type="ECO:0000313" key="2">
    <source>
        <dbReference type="Proteomes" id="UP000003240"/>
    </source>
</evidence>
<reference evidence="1 2" key="1">
    <citation type="journal article" date="2011" name="EMBO J.">
        <title>Structural diversity of bacterial flagellar motors.</title>
        <authorList>
            <person name="Chen S."/>
            <person name="Beeby M."/>
            <person name="Murphy G.E."/>
            <person name="Leadbetter J.R."/>
            <person name="Hendrixson D.R."/>
            <person name="Briegel A."/>
            <person name="Li Z."/>
            <person name="Shi J."/>
            <person name="Tocheva E.I."/>
            <person name="Muller A."/>
            <person name="Dobro M.J."/>
            <person name="Jensen G.J."/>
        </authorList>
    </citation>
    <scope>NUCLEOTIDE SEQUENCE [LARGE SCALE GENOMIC DNA]</scope>
    <source>
        <strain evidence="1 2">DSM 6540</strain>
    </source>
</reference>
<gene>
    <name evidence="1" type="ORF">ALO_08850</name>
</gene>
<dbReference type="EMBL" id="AFGF01000066">
    <property type="protein sequence ID" value="EGO64304.1"/>
    <property type="molecule type" value="Genomic_DNA"/>
</dbReference>
<protein>
    <submittedName>
        <fullName evidence="1">Uncharacterized protein</fullName>
    </submittedName>
</protein>
<dbReference type="AlphaFoldDB" id="F7NI72"/>
<proteinExistence type="predicted"/>
<organism evidence="1 2">
    <name type="scientific">Acetonema longum DSM 6540</name>
    <dbReference type="NCBI Taxonomy" id="1009370"/>
    <lineage>
        <taxon>Bacteria</taxon>
        <taxon>Bacillati</taxon>
        <taxon>Bacillota</taxon>
        <taxon>Negativicutes</taxon>
        <taxon>Acetonemataceae</taxon>
        <taxon>Acetonema</taxon>
    </lineage>
</organism>
<sequence length="65" mass="7445">MGIDTVRKVFLFIPVRGEGFMDNKALKIKVITNTPSEQALRSFRRKLFEIQSKKNMLSCPGMKKA</sequence>
<evidence type="ECO:0000313" key="1">
    <source>
        <dbReference type="EMBL" id="EGO64304.1"/>
    </source>
</evidence>
<keyword evidence="2" id="KW-1185">Reference proteome</keyword>
<name>F7NI72_9FIRM</name>
<accession>F7NI72</accession>
<dbReference type="Proteomes" id="UP000003240">
    <property type="component" value="Unassembled WGS sequence"/>
</dbReference>
<dbReference type="STRING" id="1009370.ALO_08850"/>